<keyword evidence="2" id="KW-1185">Reference proteome</keyword>
<name>A0A7W8C1L5_9BACT</name>
<comment type="caution">
    <text evidence="1">The sequence shown here is derived from an EMBL/GenBank/DDBJ whole genome shotgun (WGS) entry which is preliminary data.</text>
</comment>
<proteinExistence type="predicted"/>
<evidence type="ECO:0000313" key="1">
    <source>
        <dbReference type="EMBL" id="MBB5143950.1"/>
    </source>
</evidence>
<organism evidence="1 2">
    <name type="scientific">Desulfovibrio intestinalis</name>
    <dbReference type="NCBI Taxonomy" id="58621"/>
    <lineage>
        <taxon>Bacteria</taxon>
        <taxon>Pseudomonadati</taxon>
        <taxon>Thermodesulfobacteriota</taxon>
        <taxon>Desulfovibrionia</taxon>
        <taxon>Desulfovibrionales</taxon>
        <taxon>Desulfovibrionaceae</taxon>
        <taxon>Desulfovibrio</taxon>
    </lineage>
</organism>
<protein>
    <submittedName>
        <fullName evidence="1">Uncharacterized protein</fullName>
    </submittedName>
</protein>
<dbReference type="NCBIfam" id="NF045672">
    <property type="entry name" value="MCP_gp7_epsi_15"/>
    <property type="match status" value="1"/>
</dbReference>
<dbReference type="RefSeq" id="WP_183719935.1">
    <property type="nucleotide sequence ID" value="NZ_JACHGO010000005.1"/>
</dbReference>
<gene>
    <name evidence="1" type="ORF">HNQ38_002050</name>
</gene>
<dbReference type="Proteomes" id="UP000539075">
    <property type="component" value="Unassembled WGS sequence"/>
</dbReference>
<reference evidence="1 2" key="1">
    <citation type="submission" date="2020-08" db="EMBL/GenBank/DDBJ databases">
        <title>Genomic Encyclopedia of Type Strains, Phase IV (KMG-IV): sequencing the most valuable type-strain genomes for metagenomic binning, comparative biology and taxonomic classification.</title>
        <authorList>
            <person name="Goeker M."/>
        </authorList>
    </citation>
    <scope>NUCLEOTIDE SEQUENCE [LARGE SCALE GENOMIC DNA]</scope>
    <source>
        <strain evidence="1 2">DSM 11275</strain>
    </source>
</reference>
<dbReference type="EMBL" id="JACHGO010000005">
    <property type="protein sequence ID" value="MBB5143950.1"/>
    <property type="molecule type" value="Genomic_DNA"/>
</dbReference>
<accession>A0A7W8C1L5</accession>
<evidence type="ECO:0000313" key="2">
    <source>
        <dbReference type="Proteomes" id="UP000539075"/>
    </source>
</evidence>
<dbReference type="InterPro" id="IPR048813">
    <property type="entry name" value="GP7-like"/>
</dbReference>
<dbReference type="AlphaFoldDB" id="A0A7W8C1L5"/>
<sequence length="303" mass="33119">MPQMQTLKEIAADKAKKRPELVDYLTEESPILDSLKFVGATHGLWNVEEVLSGIKGAAFVDLGAPLPSVDAKTDLKQTYVSVMGGEMEVSVDKAAQYGGPDKYFARRENAILKQAGMDTEVAIFDKHWRKAALQNGLVTKGAATSKCYTVMVVRFDQEINVGIYDPNGFNQGRLLEISSINGGNKYHLRSDEGVLGYGVEYRGRFGWQLLEPKKAVHAIVNVNGDNLPTLTMLEDAIADVRGTANNTFIFGHHKILTKTMSAIKKEYLQLSNGDKTLSTAIGDLNGIKLVGSYNMADGTETKV</sequence>